<keyword evidence="2" id="KW-1133">Transmembrane helix</keyword>
<feature type="transmembrane region" description="Helical" evidence="2">
    <location>
        <begin position="233"/>
        <end position="253"/>
    </location>
</feature>
<feature type="region of interest" description="Disordered" evidence="1">
    <location>
        <begin position="293"/>
        <end position="428"/>
    </location>
</feature>
<keyword evidence="4" id="KW-1185">Reference proteome</keyword>
<evidence type="ECO:0008006" key="5">
    <source>
        <dbReference type="Google" id="ProtNLM"/>
    </source>
</evidence>
<feature type="compositionally biased region" description="Pro residues" evidence="1">
    <location>
        <begin position="375"/>
        <end position="386"/>
    </location>
</feature>
<reference evidence="3 4" key="1">
    <citation type="journal article" date="2019" name="Int. J. Syst. Evol. Microbiol.">
        <title>The Global Catalogue of Microorganisms (GCM) 10K type strain sequencing project: providing services to taxonomists for standard genome sequencing and annotation.</title>
        <authorList>
            <consortium name="The Broad Institute Genomics Platform"/>
            <consortium name="The Broad Institute Genome Sequencing Center for Infectious Disease"/>
            <person name="Wu L."/>
            <person name="Ma J."/>
        </authorList>
    </citation>
    <scope>NUCLEOTIDE SEQUENCE [LARGE SCALE GENOMIC DNA]</scope>
    <source>
        <strain evidence="3 4">JCM 3325</strain>
    </source>
</reference>
<proteinExistence type="predicted"/>
<comment type="caution">
    <text evidence="3">The sequence shown here is derived from an EMBL/GenBank/DDBJ whole genome shotgun (WGS) entry which is preliminary data.</text>
</comment>
<accession>A0ABN3KGF8</accession>
<feature type="transmembrane region" description="Helical" evidence="2">
    <location>
        <begin position="72"/>
        <end position="94"/>
    </location>
</feature>
<dbReference type="Proteomes" id="UP001501231">
    <property type="component" value="Unassembled WGS sequence"/>
</dbReference>
<protein>
    <recommendedName>
        <fullName evidence="5">ABC transporter permease</fullName>
    </recommendedName>
</protein>
<dbReference type="EMBL" id="BAAARW010000044">
    <property type="protein sequence ID" value="GAA2456197.1"/>
    <property type="molecule type" value="Genomic_DNA"/>
</dbReference>
<feature type="transmembrane region" description="Helical" evidence="2">
    <location>
        <begin position="39"/>
        <end position="60"/>
    </location>
</feature>
<name>A0ABN3KGF8_9ACTN</name>
<dbReference type="InterPro" id="IPR045782">
    <property type="entry name" value="TrbL_3"/>
</dbReference>
<keyword evidence="2" id="KW-0812">Transmembrane</keyword>
<evidence type="ECO:0000313" key="3">
    <source>
        <dbReference type="EMBL" id="GAA2456197.1"/>
    </source>
</evidence>
<evidence type="ECO:0000256" key="1">
    <source>
        <dbReference type="SAM" id="MobiDB-lite"/>
    </source>
</evidence>
<organism evidence="3 4">
    <name type="scientific">Actinomadura vinacea</name>
    <dbReference type="NCBI Taxonomy" id="115336"/>
    <lineage>
        <taxon>Bacteria</taxon>
        <taxon>Bacillati</taxon>
        <taxon>Actinomycetota</taxon>
        <taxon>Actinomycetes</taxon>
        <taxon>Streptosporangiales</taxon>
        <taxon>Thermomonosporaceae</taxon>
        <taxon>Actinomadura</taxon>
    </lineage>
</organism>
<gene>
    <name evidence="3" type="ORF">GCM10010191_89420</name>
</gene>
<keyword evidence="2" id="KW-0472">Membrane</keyword>
<sequence length="428" mass="45927">MSWAAKPVFGMLRATVLGTPELDSPDMARARDLWGTSQTIANVCFVLVVSVAGVLLMAGQSLPGGELTPGRLLARLVAAFLASNLSLIVIGYGISLANGLAGAFLTSAEKRIDPGVMADVIAGYIAASLIPMQPFTALIALGVVVLALCVAFIYIVRVAITMVLIAAAPVALMFHALPMTDGLARLWWRGITGVLAIQVVQSLVLATAFQLLFTEIKNDQGSVLGIPTRNDAIDLLLATALLWLLIRIPAWVARTIWQPAQPRMLGQLLKSFLLYRGVGAVMSKTGAAAMRGLTTSKPYRFPQRDQPNRRWQPPPPTPAPRHPVPPPPSEPAGEDSDTDQGRSPVQLALPIPAAGHSASKRPVQLALPIPVTRVPRPPGARPAPAPRRPRVRSGQLMLPGMPKRPVPHRQLPLWIEPPKTRNPSRRKP</sequence>
<feature type="transmembrane region" description="Helical" evidence="2">
    <location>
        <begin position="138"/>
        <end position="156"/>
    </location>
</feature>
<feature type="transmembrane region" description="Helical" evidence="2">
    <location>
        <begin position="273"/>
        <end position="294"/>
    </location>
</feature>
<evidence type="ECO:0000313" key="4">
    <source>
        <dbReference type="Proteomes" id="UP001501231"/>
    </source>
</evidence>
<feature type="transmembrane region" description="Helical" evidence="2">
    <location>
        <begin position="186"/>
        <end position="213"/>
    </location>
</feature>
<feature type="transmembrane region" description="Helical" evidence="2">
    <location>
        <begin position="163"/>
        <end position="180"/>
    </location>
</feature>
<dbReference type="Pfam" id="PF19590">
    <property type="entry name" value="TrbL_3"/>
    <property type="match status" value="1"/>
</dbReference>
<evidence type="ECO:0000256" key="2">
    <source>
        <dbReference type="SAM" id="Phobius"/>
    </source>
</evidence>
<feature type="compositionally biased region" description="Pro residues" evidence="1">
    <location>
        <begin position="312"/>
        <end position="330"/>
    </location>
</feature>